<accession>A0A0J8GLT9</accession>
<evidence type="ECO:0000259" key="3">
    <source>
        <dbReference type="Pfam" id="PF01055"/>
    </source>
</evidence>
<proteinExistence type="inferred from homology"/>
<evidence type="ECO:0000256" key="1">
    <source>
        <dbReference type="ARBA" id="ARBA00007806"/>
    </source>
</evidence>
<keyword evidence="2" id="KW-0326">Glycosidase</keyword>
<evidence type="ECO:0000256" key="2">
    <source>
        <dbReference type="RuleBase" id="RU361185"/>
    </source>
</evidence>
<dbReference type="InterPro" id="IPR000322">
    <property type="entry name" value="Glyco_hydro_31_TIM"/>
</dbReference>
<dbReference type="Pfam" id="PF01055">
    <property type="entry name" value="Glyco_hydro_31_2nd"/>
    <property type="match status" value="1"/>
</dbReference>
<dbReference type="SUPFAM" id="SSF51445">
    <property type="entry name" value="(Trans)glycosidases"/>
    <property type="match status" value="1"/>
</dbReference>
<gene>
    <name evidence="7" type="ORF">XM47_17915</name>
</gene>
<organism evidence="7 8">
    <name type="scientific">Catenovulum maritimum</name>
    <dbReference type="NCBI Taxonomy" id="1513271"/>
    <lineage>
        <taxon>Bacteria</taxon>
        <taxon>Pseudomonadati</taxon>
        <taxon>Pseudomonadota</taxon>
        <taxon>Gammaproteobacteria</taxon>
        <taxon>Alteromonadales</taxon>
        <taxon>Alteromonadaceae</taxon>
        <taxon>Catenovulum</taxon>
    </lineage>
</organism>
<dbReference type="Pfam" id="PF17137">
    <property type="entry name" value="DUF5110"/>
    <property type="match status" value="1"/>
</dbReference>
<reference evidence="7 8" key="1">
    <citation type="submission" date="2015-04" db="EMBL/GenBank/DDBJ databases">
        <title>Draft Genome Sequence of the Novel Agar-Digesting Marine Bacterium Q1.</title>
        <authorList>
            <person name="Li Y."/>
            <person name="Li D."/>
            <person name="Chen G."/>
            <person name="Du Z."/>
        </authorList>
    </citation>
    <scope>NUCLEOTIDE SEQUENCE [LARGE SCALE GENOMIC DNA]</scope>
    <source>
        <strain evidence="7 8">Q1</strain>
    </source>
</reference>
<dbReference type="PATRIC" id="fig|1513271.3.peg.3673"/>
<dbReference type="EMBL" id="LAZL01000042">
    <property type="protein sequence ID" value="KMT63787.1"/>
    <property type="molecule type" value="Genomic_DNA"/>
</dbReference>
<dbReference type="Pfam" id="PF13802">
    <property type="entry name" value="Gal_mutarotas_2"/>
    <property type="match status" value="1"/>
</dbReference>
<evidence type="ECO:0000313" key="7">
    <source>
        <dbReference type="EMBL" id="KMT63787.1"/>
    </source>
</evidence>
<dbReference type="InterPro" id="IPR033403">
    <property type="entry name" value="DUF5110"/>
</dbReference>
<evidence type="ECO:0000313" key="8">
    <source>
        <dbReference type="Proteomes" id="UP000037600"/>
    </source>
</evidence>
<dbReference type="PANTHER" id="PTHR43863">
    <property type="entry name" value="HYDROLASE, PUTATIVE (AFU_ORTHOLOGUE AFUA_1G03140)-RELATED"/>
    <property type="match status" value="1"/>
</dbReference>
<dbReference type="Gene3D" id="2.60.40.1180">
    <property type="entry name" value="Golgi alpha-mannosidase II"/>
    <property type="match status" value="2"/>
</dbReference>
<dbReference type="SUPFAM" id="SSF74650">
    <property type="entry name" value="Galactose mutarotase-like"/>
    <property type="match status" value="1"/>
</dbReference>
<dbReference type="InterPro" id="IPR013780">
    <property type="entry name" value="Glyco_hydro_b"/>
</dbReference>
<dbReference type="GO" id="GO:0005975">
    <property type="term" value="P:carbohydrate metabolic process"/>
    <property type="evidence" value="ECO:0007669"/>
    <property type="project" value="InterPro"/>
</dbReference>
<feature type="domain" description="Glycoside hydrolase family 31 N-terminal" evidence="4">
    <location>
        <begin position="42"/>
        <end position="233"/>
    </location>
</feature>
<dbReference type="InterPro" id="IPR017853">
    <property type="entry name" value="GH"/>
</dbReference>
<dbReference type="PANTHER" id="PTHR43863:SF2">
    <property type="entry name" value="MALTASE-GLUCOAMYLASE"/>
    <property type="match status" value="1"/>
</dbReference>
<dbReference type="GO" id="GO:0004553">
    <property type="term" value="F:hydrolase activity, hydrolyzing O-glycosyl compounds"/>
    <property type="evidence" value="ECO:0007669"/>
    <property type="project" value="InterPro"/>
</dbReference>
<dbReference type="SUPFAM" id="SSF51011">
    <property type="entry name" value="Glycosyl hydrolase domain"/>
    <property type="match status" value="1"/>
</dbReference>
<dbReference type="CDD" id="cd14752">
    <property type="entry name" value="GH31_N"/>
    <property type="match status" value="1"/>
</dbReference>
<keyword evidence="8" id="KW-1185">Reference proteome</keyword>
<evidence type="ECO:0000259" key="4">
    <source>
        <dbReference type="Pfam" id="PF13802"/>
    </source>
</evidence>
<name>A0A0J8GLT9_9ALTE</name>
<feature type="domain" description="Glycoside hydrolase family 31 TIM barrel" evidence="3">
    <location>
        <begin position="276"/>
        <end position="599"/>
    </location>
</feature>
<dbReference type="InterPro" id="IPR025887">
    <property type="entry name" value="Glyco_hydro_31_N_dom"/>
</dbReference>
<feature type="domain" description="Glycosyl hydrolase family 31 C-terminal" evidence="6">
    <location>
        <begin position="607"/>
        <end position="692"/>
    </location>
</feature>
<evidence type="ECO:0000259" key="5">
    <source>
        <dbReference type="Pfam" id="PF17137"/>
    </source>
</evidence>
<keyword evidence="2 7" id="KW-0378">Hydrolase</keyword>
<dbReference type="InterPro" id="IPR048395">
    <property type="entry name" value="Glyco_hydro_31_C"/>
</dbReference>
<dbReference type="Gene3D" id="2.60.40.1760">
    <property type="entry name" value="glycosyl hydrolase (family 31)"/>
    <property type="match status" value="1"/>
</dbReference>
<comment type="caution">
    <text evidence="7">The sequence shown here is derived from an EMBL/GenBank/DDBJ whole genome shotgun (WGS) entry which is preliminary data.</text>
</comment>
<comment type="similarity">
    <text evidence="1 2">Belongs to the glycosyl hydrolase 31 family.</text>
</comment>
<dbReference type="STRING" id="1513271.XM47_17915"/>
<dbReference type="Proteomes" id="UP000037600">
    <property type="component" value="Unassembled WGS sequence"/>
</dbReference>
<dbReference type="Pfam" id="PF21365">
    <property type="entry name" value="Glyco_hydro_31_3rd"/>
    <property type="match status" value="1"/>
</dbReference>
<feature type="domain" description="DUF5110" evidence="5">
    <location>
        <begin position="708"/>
        <end position="786"/>
    </location>
</feature>
<dbReference type="Gene3D" id="3.20.20.80">
    <property type="entry name" value="Glycosidases"/>
    <property type="match status" value="1"/>
</dbReference>
<dbReference type="InterPro" id="IPR051816">
    <property type="entry name" value="Glycosyl_Hydrolase_31"/>
</dbReference>
<dbReference type="GO" id="GO:0030246">
    <property type="term" value="F:carbohydrate binding"/>
    <property type="evidence" value="ECO:0007669"/>
    <property type="project" value="InterPro"/>
</dbReference>
<evidence type="ECO:0000259" key="6">
    <source>
        <dbReference type="Pfam" id="PF21365"/>
    </source>
</evidence>
<protein>
    <submittedName>
        <fullName evidence="7">Glycosyl hydrolase</fullName>
    </submittedName>
</protein>
<dbReference type="AlphaFoldDB" id="A0A0J8GLT9"/>
<sequence length="841" mass="95195">MVIVCLCIFTQANANQAINRDYISHQLINKNQLELTSSDGKISISYLTDSSVEVSFSNESIPTSESFSLVADRHSQALKNQSIKPKLTQVDSKLVFKTSVFKVEINKSPLRLSYYRLDGLAETLLISEEQGFLTQLNAKAESLTSENLANNDTAIEANMQVCVNFRLSPSEKILGGGERVLGMDRRGHRLPLYNRAHYGYGTYSEQMNYSLPAILSDKKYLVLFDNPAKGWLDIAKTDKDILSFEAVSGPLSYVVLSAPNHPKIVKDFTLLTGRQPMPPRWALGYIASRFGYRSQAEAEATVKKFAQEDFPLDAIIFDLYWFGKDVQGHMGNLDWDSNTFPQPEKMIHNFKQQGINTVLITEPFILTNSKKWSDAVDNKVLATDAYGKPKTFDFYFGNTGLIDIFNPNSKDWFWQIYQGLMEQGVSGWWGDLGEPEVHPSDTLHKVNGKQLGADQIHNAFGHEWAKMMYQKQQAHYPNLRPFNLMRSGFVGSQRYGILPWTGDVSRSWEGLVPQVELSLQMGLFGLAYTHSDLGGFAGNNWDEELYIRWLQYGVFQPIYRPHAQDDVAPEPIFHSKKVKDITRQFIQLRYQLMPYNYSLAFENNQTGMPLMRPLFFNDEKSEHLTDNQSYLWGDAFLVSPITQASVSKQAINLPQGVWFDYWTDKAYQGGRQVLLPTNIETIPVLVKAGSFIPMLEQVNNAANYQSDELTLHYYHDKSVKHASGKMYEDDGYTAHAFEKGLYEILNFDASYKEMSQTLDISLSQLSGAKTYQGKPESRNIKLVIHNITNSAEITVDGKAVKLAAATNAKTTSAAHYPIAKQVVVKFKWSQQDSKTISLNLK</sequence>
<dbReference type="InterPro" id="IPR011013">
    <property type="entry name" value="Gal_mutarotase_sf_dom"/>
</dbReference>